<feature type="transmembrane region" description="Helical" evidence="5">
    <location>
        <begin position="405"/>
        <end position="423"/>
    </location>
</feature>
<proteinExistence type="predicted"/>
<dbReference type="Pfam" id="PF00149">
    <property type="entry name" value="Metallophos"/>
    <property type="match status" value="1"/>
</dbReference>
<dbReference type="FunCoup" id="H2ARA8">
    <property type="interactions" value="581"/>
</dbReference>
<dbReference type="eggNOG" id="KOG3662">
    <property type="taxonomic scope" value="Eukaryota"/>
</dbReference>
<dbReference type="InterPro" id="IPR004843">
    <property type="entry name" value="Calcineurin-like_PHP"/>
</dbReference>
<dbReference type="EMBL" id="HE650822">
    <property type="protein sequence ID" value="CCF56908.1"/>
    <property type="molecule type" value="Genomic_DNA"/>
</dbReference>
<dbReference type="GO" id="GO:0005783">
    <property type="term" value="C:endoplasmic reticulum"/>
    <property type="evidence" value="ECO:0007669"/>
    <property type="project" value="EnsemblFungi"/>
</dbReference>
<feature type="domain" description="Calcineurin-like phosphoesterase" evidence="6">
    <location>
        <begin position="126"/>
        <end position="324"/>
    </location>
</feature>
<dbReference type="KEGG" id="kaf:KAFR_0B06120"/>
<comment type="subcellular location">
    <subcellularLocation>
        <location evidence="1">Membrane</location>
        <topology evidence="1">Multi-pass membrane protein</topology>
    </subcellularLocation>
</comment>
<dbReference type="InterPro" id="IPR029052">
    <property type="entry name" value="Metallo-depent_PP-like"/>
</dbReference>
<dbReference type="InterPro" id="IPR033308">
    <property type="entry name" value="PGAP5/Cdc1/Ted1"/>
</dbReference>
<dbReference type="InParanoid" id="H2ARA8"/>
<protein>
    <recommendedName>
        <fullName evidence="6">Calcineurin-like phosphoesterase domain-containing protein</fullName>
    </recommendedName>
</protein>
<evidence type="ECO:0000256" key="1">
    <source>
        <dbReference type="ARBA" id="ARBA00004141"/>
    </source>
</evidence>
<evidence type="ECO:0000313" key="8">
    <source>
        <dbReference type="Proteomes" id="UP000005220"/>
    </source>
</evidence>
<dbReference type="Proteomes" id="UP000005220">
    <property type="component" value="Chromosome 2"/>
</dbReference>
<sequence length="482" mass="55657">MFNRSRTNKKLLPNFKEKDEENKIGKVRKDSLDASKPLRLGGLMLHWNIIIVSTIVWFLTVNHYENSVVRRAMNKCSWNTWEQWPEGVKSHKVALYADPQILDEYSYPGRPQIVNYFTRVIVDHYHYRNWRYSQHYLNPDTNFFLGDLFDGGRHWDDDVWLAEYNRFNKIFPKSPMTKTVFSLPGNHDIGFGDTVIESSLDRFTTYFGDTSSSHEIGNHTFVLLDTISLSDTTNVNVSSIPKRFLEEFSLSRRQKSHPNPTILLTHVPLWRNANQQQCGKERESTKPFPIQKGYQYQTVIDQTMTQEILTQLTPKFVFSGDDHDYCHVKHTYGANDLGGNNNADHVNSNKIVDEITVKSCAMNMGIKKPAIQLVSLFNDESVTGNEPVTTIQTRICYLPDPFKPMWVYILLLIGNLGSFIIYIKRYAFVPSLKNDLPLPVSTDTTTHKKDIKVRQLVIDTSANAAITFLLILVIFSYYYNSI</sequence>
<dbReference type="Gene3D" id="3.60.21.10">
    <property type="match status" value="1"/>
</dbReference>
<organism evidence="7 8">
    <name type="scientific">Kazachstania africana (strain ATCC 22294 / BCRC 22015 / CBS 2517 / CECT 1963 / NBRC 1671 / NRRL Y-8276)</name>
    <name type="common">Yeast</name>
    <name type="synonym">Kluyveromyces africanus</name>
    <dbReference type="NCBI Taxonomy" id="1071382"/>
    <lineage>
        <taxon>Eukaryota</taxon>
        <taxon>Fungi</taxon>
        <taxon>Dikarya</taxon>
        <taxon>Ascomycota</taxon>
        <taxon>Saccharomycotina</taxon>
        <taxon>Saccharomycetes</taxon>
        <taxon>Saccharomycetales</taxon>
        <taxon>Saccharomycetaceae</taxon>
        <taxon>Kazachstania</taxon>
    </lineage>
</organism>
<evidence type="ECO:0000313" key="7">
    <source>
        <dbReference type="EMBL" id="CCF56908.1"/>
    </source>
</evidence>
<dbReference type="FunFam" id="3.60.21.10:FF:000093">
    <property type="entry name" value="Cell division cycle-related protein"/>
    <property type="match status" value="1"/>
</dbReference>
<dbReference type="GO" id="GO:0006506">
    <property type="term" value="P:GPI anchor biosynthetic process"/>
    <property type="evidence" value="ECO:0007669"/>
    <property type="project" value="EnsemblFungi"/>
</dbReference>
<dbReference type="PANTHER" id="PTHR13315">
    <property type="entry name" value="METALLO PHOSPHOESTERASE RELATED"/>
    <property type="match status" value="1"/>
</dbReference>
<dbReference type="GO" id="GO:0016020">
    <property type="term" value="C:membrane"/>
    <property type="evidence" value="ECO:0007669"/>
    <property type="project" value="UniProtKB-SubCell"/>
</dbReference>
<dbReference type="HOGENOM" id="CLU_011607_0_0_1"/>
<keyword evidence="2 5" id="KW-0812">Transmembrane</keyword>
<reference evidence="7 8" key="1">
    <citation type="journal article" date="2011" name="Proc. Natl. Acad. Sci. U.S.A.">
        <title>Evolutionary erosion of yeast sex chromosomes by mating-type switching accidents.</title>
        <authorList>
            <person name="Gordon J.L."/>
            <person name="Armisen D."/>
            <person name="Proux-Wera E."/>
            <person name="Oheigeartaigh S.S."/>
            <person name="Byrne K.P."/>
            <person name="Wolfe K.H."/>
        </authorList>
    </citation>
    <scope>NUCLEOTIDE SEQUENCE [LARGE SCALE GENOMIC DNA]</scope>
    <source>
        <strain evidence="8">ATCC 22294 / BCRC 22015 / CBS 2517 / CECT 1963 / NBRC 1671 / NRRL Y-8276</strain>
    </source>
</reference>
<dbReference type="GO" id="GO:0016787">
    <property type="term" value="F:hydrolase activity"/>
    <property type="evidence" value="ECO:0007669"/>
    <property type="project" value="InterPro"/>
</dbReference>
<evidence type="ECO:0000259" key="6">
    <source>
        <dbReference type="Pfam" id="PF00149"/>
    </source>
</evidence>
<evidence type="ECO:0000256" key="2">
    <source>
        <dbReference type="ARBA" id="ARBA00022692"/>
    </source>
</evidence>
<dbReference type="GO" id="GO:0006281">
    <property type="term" value="P:DNA repair"/>
    <property type="evidence" value="ECO:0007669"/>
    <property type="project" value="EnsemblFungi"/>
</dbReference>
<keyword evidence="3 5" id="KW-1133">Transmembrane helix</keyword>
<gene>
    <name evidence="7" type="primary">KAFR0B06120</name>
    <name evidence="7" type="ORF">KAFR_0B06120</name>
</gene>
<evidence type="ECO:0000256" key="4">
    <source>
        <dbReference type="ARBA" id="ARBA00023136"/>
    </source>
</evidence>
<feature type="transmembrane region" description="Helical" evidence="5">
    <location>
        <begin position="456"/>
        <end position="479"/>
    </location>
</feature>
<keyword evidence="4 5" id="KW-0472">Membrane</keyword>
<keyword evidence="8" id="KW-1185">Reference proteome</keyword>
<dbReference type="STRING" id="1071382.H2ARA8"/>
<accession>H2ARA8</accession>
<name>H2ARA8_KAZAF</name>
<evidence type="ECO:0000256" key="3">
    <source>
        <dbReference type="ARBA" id="ARBA00022989"/>
    </source>
</evidence>
<dbReference type="RefSeq" id="XP_003956043.1">
    <property type="nucleotide sequence ID" value="XM_003955994.1"/>
</dbReference>
<dbReference type="AlphaFoldDB" id="H2ARA8"/>
<dbReference type="PANTHER" id="PTHR13315:SF4">
    <property type="entry name" value="METALLOPHOSPHOESTERASE, ISOFORM E"/>
    <property type="match status" value="1"/>
</dbReference>
<feature type="transmembrane region" description="Helical" evidence="5">
    <location>
        <begin position="38"/>
        <end position="59"/>
    </location>
</feature>
<dbReference type="OrthoDB" id="5977743at2759"/>
<dbReference type="SUPFAM" id="SSF56300">
    <property type="entry name" value="Metallo-dependent phosphatases"/>
    <property type="match status" value="1"/>
</dbReference>
<evidence type="ECO:0000256" key="5">
    <source>
        <dbReference type="SAM" id="Phobius"/>
    </source>
</evidence>
<dbReference type="GeneID" id="13884790"/>